<organism evidence="4 5">
    <name type="scientific">Eubacterium ventriosum</name>
    <dbReference type="NCBI Taxonomy" id="39496"/>
    <lineage>
        <taxon>Bacteria</taxon>
        <taxon>Bacillati</taxon>
        <taxon>Bacillota</taxon>
        <taxon>Clostridia</taxon>
        <taxon>Eubacteriales</taxon>
        <taxon>Eubacteriaceae</taxon>
        <taxon>Eubacterium</taxon>
    </lineage>
</organism>
<dbReference type="Gene3D" id="2.30.30.40">
    <property type="entry name" value="SH3 Domains"/>
    <property type="match status" value="1"/>
</dbReference>
<keyword evidence="2" id="KW-0812">Transmembrane</keyword>
<keyword evidence="2" id="KW-0472">Membrane</keyword>
<dbReference type="PROSITE" id="PS51781">
    <property type="entry name" value="SH3B"/>
    <property type="match status" value="1"/>
</dbReference>
<reference evidence="4 5" key="1">
    <citation type="submission" date="2018-08" db="EMBL/GenBank/DDBJ databases">
        <title>A genome reference for cultivated species of the human gut microbiota.</title>
        <authorList>
            <person name="Zou Y."/>
            <person name="Xue W."/>
            <person name="Luo G."/>
        </authorList>
    </citation>
    <scope>NUCLEOTIDE SEQUENCE [LARGE SCALE GENOMIC DNA]</scope>
    <source>
        <strain evidence="4 5">AM43-2</strain>
    </source>
</reference>
<name>A0A413S020_9FIRM</name>
<dbReference type="EMBL" id="QSFO01000007">
    <property type="protein sequence ID" value="RHA54528.1"/>
    <property type="molecule type" value="Genomic_DNA"/>
</dbReference>
<dbReference type="SMART" id="SM00287">
    <property type="entry name" value="SH3b"/>
    <property type="match status" value="1"/>
</dbReference>
<evidence type="ECO:0000256" key="1">
    <source>
        <dbReference type="SAM" id="MobiDB-lite"/>
    </source>
</evidence>
<evidence type="ECO:0000313" key="4">
    <source>
        <dbReference type="EMBL" id="RHA54528.1"/>
    </source>
</evidence>
<dbReference type="InterPro" id="IPR003646">
    <property type="entry name" value="SH3-like_bac-type"/>
</dbReference>
<dbReference type="Proteomes" id="UP000284598">
    <property type="component" value="Unassembled WGS sequence"/>
</dbReference>
<dbReference type="AlphaFoldDB" id="A0A413S020"/>
<sequence>MDSNRLERKKRIERNRKRRLYRNVNNLMYAGIFVMAAIITIAAAVSRNNKIEYVDTAQMASTESIRVNNSNTDKVAAKAEETTNKSKKKVVTTEEAVESTTSAEAETTTEPETTTTGENNLELGGRIKITADTLYVREEASADSSVLGMASTGDEFYVLGKEGDWVLVNYQGNDGYIKAEFAQSAD</sequence>
<comment type="caution">
    <text evidence="4">The sequence shown here is derived from an EMBL/GenBank/DDBJ whole genome shotgun (WGS) entry which is preliminary data.</text>
</comment>
<feature type="compositionally biased region" description="Low complexity" evidence="1">
    <location>
        <begin position="98"/>
        <end position="119"/>
    </location>
</feature>
<keyword evidence="2" id="KW-1133">Transmembrane helix</keyword>
<accession>A0A413S020</accession>
<gene>
    <name evidence="4" type="ORF">DW929_07565</name>
</gene>
<evidence type="ECO:0000256" key="2">
    <source>
        <dbReference type="SAM" id="Phobius"/>
    </source>
</evidence>
<protein>
    <recommendedName>
        <fullName evidence="3">SH3b domain-containing protein</fullName>
    </recommendedName>
</protein>
<feature type="region of interest" description="Disordered" evidence="1">
    <location>
        <begin position="93"/>
        <end position="119"/>
    </location>
</feature>
<dbReference type="Pfam" id="PF08239">
    <property type="entry name" value="SH3_3"/>
    <property type="match status" value="1"/>
</dbReference>
<proteinExistence type="predicted"/>
<feature type="transmembrane region" description="Helical" evidence="2">
    <location>
        <begin position="20"/>
        <end position="45"/>
    </location>
</feature>
<feature type="domain" description="SH3b" evidence="3">
    <location>
        <begin position="124"/>
        <end position="186"/>
    </location>
</feature>
<evidence type="ECO:0000259" key="3">
    <source>
        <dbReference type="PROSITE" id="PS51781"/>
    </source>
</evidence>
<evidence type="ECO:0000313" key="5">
    <source>
        <dbReference type="Proteomes" id="UP000284598"/>
    </source>
</evidence>